<dbReference type="Gene3D" id="1.10.340.70">
    <property type="match status" value="1"/>
</dbReference>
<keyword evidence="6" id="KW-0479">Metal-binding</keyword>
<dbReference type="GO" id="GO:0004519">
    <property type="term" value="F:endonuclease activity"/>
    <property type="evidence" value="ECO:0007669"/>
    <property type="project" value="UniProtKB-KW"/>
</dbReference>
<dbReference type="InterPro" id="IPR005162">
    <property type="entry name" value="Retrotrans_gag_dom"/>
</dbReference>
<dbReference type="GO" id="GO:0006508">
    <property type="term" value="P:proteolysis"/>
    <property type="evidence" value="ECO:0007669"/>
    <property type="project" value="UniProtKB-KW"/>
</dbReference>
<dbReference type="GO" id="GO:0008270">
    <property type="term" value="F:zinc ion binding"/>
    <property type="evidence" value="ECO:0007669"/>
    <property type="project" value="InterPro"/>
</dbReference>
<protein>
    <recommendedName>
        <fullName evidence="1">RNA-directed DNA polymerase</fullName>
        <ecNumber evidence="1">2.7.7.49</ecNumber>
    </recommendedName>
</protein>
<dbReference type="CDD" id="cd01647">
    <property type="entry name" value="RT_LTR"/>
    <property type="match status" value="1"/>
</dbReference>
<dbReference type="InterPro" id="IPR016197">
    <property type="entry name" value="Chromo-like_dom_sf"/>
</dbReference>
<dbReference type="SUPFAM" id="SSF54160">
    <property type="entry name" value="Chromo domain-like"/>
    <property type="match status" value="1"/>
</dbReference>
<dbReference type="EC" id="2.7.7.49" evidence="1"/>
<evidence type="ECO:0000256" key="8">
    <source>
        <dbReference type="ARBA" id="ARBA00022759"/>
    </source>
</evidence>
<evidence type="ECO:0000256" key="13">
    <source>
        <dbReference type="ARBA" id="ARBA00022932"/>
    </source>
</evidence>
<keyword evidence="10" id="KW-0460">Magnesium</keyword>
<sequence length="2015" mass="228239">MSSSNPSGKAQRDRLVEIEEQMLYLVEVPDSIRYLESRVDEISEKANMIDAVAGRVEGLPIQELLARVDTLEENTNARRTINYERGESSSGFAAHMEERVGELDNAQKTLLEMINGMSEDFRVTLDVVRNEIADVNARLSLTMRAMASQAPAGGAISYFKATNTVTEEAKVTLATMHLSEDAKLWWRSRYVDIQEGRCTVDTWDALKRELRSQFFPENVEILARRKLRDLRHIGEIREYMKQFAGLMLDIRDMSEKDKVFYFVEGLKPWARAKLYEQRVQDLTSAYAAAERLFDLTSDSQDARRNQSSSPRRNRDSRPSSPKAVGGDKRSGKDRKPYQSTTENTWQRPNDRSPTKRPLSCFICQGPHLARECPNKVDFHAFQASLIADSDDKSNQVEDEAGLIDGGEKTRIGAIKYMSSLQKKSGESHVPSKGGLLYVDTWINQKQTKSTMIDSGATHNFITEAEARRLRLRWEKDSGKMKAVNSTALPIVGLVKRTTINLGGWRGPVDFVVVKMDDFDVLLGMEFLLEHQVIPMPLAKCLAITGSFSTVVQADIRQPNGFRMISAMQLDESRTQEEPPSVEILLGALEKPGETVPKDTLCVSKKHHGVTPNSWPKSSSRRRRTDHGKEPPSEAKAHANNAYRMAPPELTKLREPSEMLSNTDDRPRQCRVRTTEAKGLEKNCVTRHEVYEFPVVPLSFTDAKGGKCCSVQGQMSVLSHVGECHQDGSSRGEDTQWSENLECQVAFNGSKQAMIEGTNLEVVEATKTPEVEAEQLSCVLAEHLHHCVDGRQENWVQLLKVTQFGYGAQTDSLIKRSPFEIEDKRHFVLPPVADGLCLGDRPQVHRVGEECEQMANIAQVCLEEASRPMEERGDQKRCPLELEGMTKLPIDEREGRLRHTASLTADSDFRTADLLIELSKCRTIVLRNYDCDTVQAADPNAPVTQADLAAMEQRYQDMLQVALAHFLTAQQTQTALFRPRPFLLQPLWELSPCQFNCRLSKITWEQFKESFYAKFFSANVKHAKQQEFLNLERGDMTVEQYDAEFDMLFRFAPDVVRDEAARIEKFVRGLRLDLQGIELAAAGRTLRELPACGRCGRVHGGRCLVGSGACFRCKQPRHNVDVCPQKLIGTTPHQPPASQQGRVFATTHQKAERAGTVVTGTLPILRHYALYTIGFYPIGGGHVVKRKDKGMSSRGSEPYVRRDPTSVRHAGFRCNTRHGLAVCYHASIDCFRKEVIFNPPSETRHLEHLGKRSRHQRTGSFPVLRTSGKGVSRCFPRQLPELPPPKEIDFAIELEPGTAPISRALYRMAPAELKELKVQLQELLDKGFIRPSVSPWGALVLFVKKKDGSMRLCIDYKELNKVTVKNCYPLPRIDDLFDQLQGATVFSKVDLRSGYHQLRIRDSDIPKTTFRSRYGHYEFIVMSFGLTNAPAVFMDLMNRVFKDFLDTFVIVFIDDILIHSKTEAEHEEHLHHVLETLRANKLYAKFSKCEFWLKKVTFLGHVVSSEGVSVDPTKIKAVTSWPRPSTVSEIRSFLGLVVLTVLDGSESFMIYSDASKKGLGCVLMQQGKVVAYGSCQLKSHEQNYPTHDLELAAVVFALKIWRHYLKANVVADALSRKVAHLAAFITKQAPLLRDLERVEIAVSVGEVASQFARLTVQPTLRQRIIVAQLSDPYLVEKRLLIEAGQSEDFSSSSDGRLTFDGRLCVPEDNAVKTELLTEAQSSPFTMHPGSTKMYQDLRRAYWWRNMKREVADFSVSMDFITGLPRTLKGYIVIWVVVDRLTKSAHFVPGKSTYTAKRLNQVLEDMLRACVLEFSGSWDSHLHLMEFAYNNSYQRMLGPELVQTTNAAIQKIRARMLTAQSRQKSYADVRCKDLEFDVGDMVFLKVAPVKVVLRFEKKGKLSPRFVEPFEILKRIGLVAYRLALPPSLSAVHDVFHVSMLRKYVADPTHVVDFEPLQIYEDLSYEEQPVEILPREVKMLCNRGISLFKVLWRNHGVEEATWEREEDMRAQYSELFED</sequence>
<evidence type="ECO:0000256" key="15">
    <source>
        <dbReference type="ARBA" id="ARBA00023172"/>
    </source>
</evidence>
<evidence type="ECO:0000256" key="12">
    <source>
        <dbReference type="ARBA" id="ARBA00022918"/>
    </source>
</evidence>
<dbReference type="CDD" id="cd00303">
    <property type="entry name" value="retropepsin_like"/>
    <property type="match status" value="1"/>
</dbReference>
<feature type="compositionally biased region" description="Polar residues" evidence="16">
    <location>
        <begin position="337"/>
        <end position="347"/>
    </location>
</feature>
<evidence type="ECO:0000256" key="1">
    <source>
        <dbReference type="ARBA" id="ARBA00012493"/>
    </source>
</evidence>
<dbReference type="Pfam" id="PF00078">
    <property type="entry name" value="RVT_1"/>
    <property type="match status" value="1"/>
</dbReference>
<organism evidence="18 19">
    <name type="scientific">Cucumis melo var. makuwa</name>
    <name type="common">Oriental melon</name>
    <dbReference type="NCBI Taxonomy" id="1194695"/>
    <lineage>
        <taxon>Eukaryota</taxon>
        <taxon>Viridiplantae</taxon>
        <taxon>Streptophyta</taxon>
        <taxon>Embryophyta</taxon>
        <taxon>Tracheophyta</taxon>
        <taxon>Spermatophyta</taxon>
        <taxon>Magnoliopsida</taxon>
        <taxon>eudicotyledons</taxon>
        <taxon>Gunneridae</taxon>
        <taxon>Pentapetalae</taxon>
        <taxon>rosids</taxon>
        <taxon>fabids</taxon>
        <taxon>Cucurbitales</taxon>
        <taxon>Cucurbitaceae</taxon>
        <taxon>Benincaseae</taxon>
        <taxon>Cucumis</taxon>
    </lineage>
</organism>
<keyword evidence="11" id="KW-0229">DNA integration</keyword>
<dbReference type="GO" id="GO:0004190">
    <property type="term" value="F:aspartic-type endopeptidase activity"/>
    <property type="evidence" value="ECO:0007669"/>
    <property type="project" value="UniProtKB-KW"/>
</dbReference>
<dbReference type="PANTHER" id="PTHR37984:SF5">
    <property type="entry name" value="PROTEIN NYNRIN-LIKE"/>
    <property type="match status" value="1"/>
</dbReference>
<proteinExistence type="predicted"/>
<evidence type="ECO:0000256" key="16">
    <source>
        <dbReference type="SAM" id="MobiDB-lite"/>
    </source>
</evidence>
<dbReference type="EMBL" id="SSTE01021821">
    <property type="protein sequence ID" value="KAA0032146.1"/>
    <property type="molecule type" value="Genomic_DNA"/>
</dbReference>
<dbReference type="InterPro" id="IPR043128">
    <property type="entry name" value="Rev_trsase/Diguanyl_cyclase"/>
</dbReference>
<dbReference type="Pfam" id="PF13975">
    <property type="entry name" value="gag-asp_proteas"/>
    <property type="match status" value="1"/>
</dbReference>
<dbReference type="GO" id="GO:0006310">
    <property type="term" value="P:DNA recombination"/>
    <property type="evidence" value="ECO:0007669"/>
    <property type="project" value="UniProtKB-KW"/>
</dbReference>
<dbReference type="InterPro" id="IPR041373">
    <property type="entry name" value="RT_RNaseH"/>
</dbReference>
<evidence type="ECO:0000259" key="17">
    <source>
        <dbReference type="PROSITE" id="PS50878"/>
    </source>
</evidence>
<feature type="compositionally biased region" description="Basic and acidic residues" evidence="16">
    <location>
        <begin position="325"/>
        <end position="336"/>
    </location>
</feature>
<keyword evidence="7" id="KW-0064">Aspartyl protease</keyword>
<dbReference type="Pfam" id="PF03732">
    <property type="entry name" value="Retrotrans_gag"/>
    <property type="match status" value="2"/>
</dbReference>
<dbReference type="OrthoDB" id="1939000at2759"/>
<dbReference type="Pfam" id="PF17917">
    <property type="entry name" value="RT_RNaseH"/>
    <property type="match status" value="1"/>
</dbReference>
<dbReference type="GO" id="GO:0003964">
    <property type="term" value="F:RNA-directed DNA polymerase activity"/>
    <property type="evidence" value="ECO:0007669"/>
    <property type="project" value="UniProtKB-KW"/>
</dbReference>
<reference evidence="18 19" key="1">
    <citation type="submission" date="2019-08" db="EMBL/GenBank/DDBJ databases">
        <title>Draft genome sequences of two oriental melons (Cucumis melo L. var makuwa).</title>
        <authorList>
            <person name="Kwon S.-Y."/>
        </authorList>
    </citation>
    <scope>NUCLEOTIDE SEQUENCE [LARGE SCALE GENOMIC DNA]</scope>
    <source>
        <strain evidence="19">cv. SW 3</strain>
        <tissue evidence="18">Leaf</tissue>
    </source>
</reference>
<dbReference type="InterPro" id="IPR012337">
    <property type="entry name" value="RNaseH-like_sf"/>
</dbReference>
<evidence type="ECO:0000256" key="6">
    <source>
        <dbReference type="ARBA" id="ARBA00022723"/>
    </source>
</evidence>
<dbReference type="InterPro" id="IPR001878">
    <property type="entry name" value="Znf_CCHC"/>
</dbReference>
<keyword evidence="5" id="KW-0540">Nuclease</keyword>
<evidence type="ECO:0000256" key="10">
    <source>
        <dbReference type="ARBA" id="ARBA00022842"/>
    </source>
</evidence>
<dbReference type="Pfam" id="PF17921">
    <property type="entry name" value="Integrase_H2C2"/>
    <property type="match status" value="1"/>
</dbReference>
<evidence type="ECO:0000256" key="4">
    <source>
        <dbReference type="ARBA" id="ARBA00022695"/>
    </source>
</evidence>
<dbReference type="InterPro" id="IPR043502">
    <property type="entry name" value="DNA/RNA_pol_sf"/>
</dbReference>
<dbReference type="SUPFAM" id="SSF50630">
    <property type="entry name" value="Acid proteases"/>
    <property type="match status" value="1"/>
</dbReference>
<evidence type="ECO:0000313" key="18">
    <source>
        <dbReference type="EMBL" id="KAA0032146.1"/>
    </source>
</evidence>
<accession>A0A5A7SQ54</accession>
<dbReference type="InterPro" id="IPR056924">
    <property type="entry name" value="SH3_Tf2-1"/>
</dbReference>
<evidence type="ECO:0000313" key="19">
    <source>
        <dbReference type="Proteomes" id="UP000321393"/>
    </source>
</evidence>
<dbReference type="SUPFAM" id="SSF56672">
    <property type="entry name" value="DNA/RNA polymerases"/>
    <property type="match status" value="1"/>
</dbReference>
<keyword evidence="15" id="KW-0233">DNA recombination</keyword>
<dbReference type="PANTHER" id="PTHR37984">
    <property type="entry name" value="PROTEIN CBG26694"/>
    <property type="match status" value="1"/>
</dbReference>
<feature type="region of interest" description="Disordered" evidence="16">
    <location>
        <begin position="602"/>
        <end position="637"/>
    </location>
</feature>
<dbReference type="Gene3D" id="3.10.10.10">
    <property type="entry name" value="HIV Type 1 Reverse Transcriptase, subunit A, domain 1"/>
    <property type="match status" value="1"/>
</dbReference>
<keyword evidence="2" id="KW-0645">Protease</keyword>
<dbReference type="PROSITE" id="PS50878">
    <property type="entry name" value="RT_POL"/>
    <property type="match status" value="1"/>
</dbReference>
<evidence type="ECO:0000256" key="2">
    <source>
        <dbReference type="ARBA" id="ARBA00022670"/>
    </source>
</evidence>
<gene>
    <name evidence="18" type="ORF">E6C27_scaffold452G00580</name>
</gene>
<dbReference type="Pfam" id="PF24626">
    <property type="entry name" value="SH3_Tf2-1"/>
    <property type="match status" value="1"/>
</dbReference>
<keyword evidence="14" id="KW-0238">DNA-binding</keyword>
<evidence type="ECO:0000256" key="14">
    <source>
        <dbReference type="ARBA" id="ARBA00023125"/>
    </source>
</evidence>
<keyword evidence="12" id="KW-0695">RNA-directed DNA polymerase</keyword>
<dbReference type="SUPFAM" id="SSF53098">
    <property type="entry name" value="Ribonuclease H-like"/>
    <property type="match status" value="1"/>
</dbReference>
<keyword evidence="3" id="KW-0808">Transferase</keyword>
<dbReference type="GO" id="GO:0015074">
    <property type="term" value="P:DNA integration"/>
    <property type="evidence" value="ECO:0007669"/>
    <property type="project" value="UniProtKB-KW"/>
</dbReference>
<evidence type="ECO:0000256" key="3">
    <source>
        <dbReference type="ARBA" id="ARBA00022679"/>
    </source>
</evidence>
<dbReference type="Proteomes" id="UP000321393">
    <property type="component" value="Unassembled WGS sequence"/>
</dbReference>
<feature type="domain" description="Reverse transcriptase" evidence="17">
    <location>
        <begin position="1323"/>
        <end position="1502"/>
    </location>
</feature>
<dbReference type="InterPro" id="IPR000477">
    <property type="entry name" value="RT_dom"/>
</dbReference>
<evidence type="ECO:0000256" key="9">
    <source>
        <dbReference type="ARBA" id="ARBA00022801"/>
    </source>
</evidence>
<feature type="compositionally biased region" description="Basic and acidic residues" evidence="16">
    <location>
        <begin position="626"/>
        <end position="636"/>
    </location>
</feature>
<dbReference type="InterPro" id="IPR021109">
    <property type="entry name" value="Peptidase_aspartic_dom_sf"/>
</dbReference>
<keyword evidence="9" id="KW-0378">Hydrolase</keyword>
<comment type="caution">
    <text evidence="18">The sequence shown here is derived from an EMBL/GenBank/DDBJ whole genome shotgun (WGS) entry which is preliminary data.</text>
</comment>
<feature type="region of interest" description="Disordered" evidence="16">
    <location>
        <begin position="297"/>
        <end position="356"/>
    </location>
</feature>
<evidence type="ECO:0000256" key="5">
    <source>
        <dbReference type="ARBA" id="ARBA00022722"/>
    </source>
</evidence>
<name>A0A5A7SQ54_CUCMM</name>
<evidence type="ECO:0000256" key="7">
    <source>
        <dbReference type="ARBA" id="ARBA00022750"/>
    </source>
</evidence>
<dbReference type="GO" id="GO:0003677">
    <property type="term" value="F:DNA binding"/>
    <property type="evidence" value="ECO:0007669"/>
    <property type="project" value="UniProtKB-KW"/>
</dbReference>
<dbReference type="InterPro" id="IPR041588">
    <property type="entry name" value="Integrase_H2C2"/>
</dbReference>
<dbReference type="InterPro" id="IPR050951">
    <property type="entry name" value="Retrovirus_Pol_polyprotein"/>
</dbReference>
<keyword evidence="13" id="KW-0239">DNA-directed DNA polymerase</keyword>
<dbReference type="Gene3D" id="2.40.70.10">
    <property type="entry name" value="Acid Proteases"/>
    <property type="match status" value="1"/>
</dbReference>
<keyword evidence="4" id="KW-0548">Nucleotidyltransferase</keyword>
<dbReference type="SMART" id="SM00343">
    <property type="entry name" value="ZnF_C2HC"/>
    <property type="match status" value="2"/>
</dbReference>
<dbReference type="GO" id="GO:0003887">
    <property type="term" value="F:DNA-directed DNA polymerase activity"/>
    <property type="evidence" value="ECO:0007669"/>
    <property type="project" value="UniProtKB-KW"/>
</dbReference>
<keyword evidence="8" id="KW-0255">Endonuclease</keyword>
<dbReference type="Gene3D" id="3.30.70.270">
    <property type="match status" value="1"/>
</dbReference>
<evidence type="ECO:0000256" key="11">
    <source>
        <dbReference type="ARBA" id="ARBA00022908"/>
    </source>
</evidence>